<dbReference type="AlphaFoldDB" id="A0A371HB77"/>
<organism evidence="2 3">
    <name type="scientific">Mucuna pruriens</name>
    <name type="common">Velvet bean</name>
    <name type="synonym">Dolichos pruriens</name>
    <dbReference type="NCBI Taxonomy" id="157652"/>
    <lineage>
        <taxon>Eukaryota</taxon>
        <taxon>Viridiplantae</taxon>
        <taxon>Streptophyta</taxon>
        <taxon>Embryophyta</taxon>
        <taxon>Tracheophyta</taxon>
        <taxon>Spermatophyta</taxon>
        <taxon>Magnoliopsida</taxon>
        <taxon>eudicotyledons</taxon>
        <taxon>Gunneridae</taxon>
        <taxon>Pentapetalae</taxon>
        <taxon>rosids</taxon>
        <taxon>fabids</taxon>
        <taxon>Fabales</taxon>
        <taxon>Fabaceae</taxon>
        <taxon>Papilionoideae</taxon>
        <taxon>50 kb inversion clade</taxon>
        <taxon>NPAAA clade</taxon>
        <taxon>indigoferoid/millettioid clade</taxon>
        <taxon>Phaseoleae</taxon>
        <taxon>Mucuna</taxon>
    </lineage>
</organism>
<dbReference type="GO" id="GO:0070475">
    <property type="term" value="P:rRNA base methylation"/>
    <property type="evidence" value="ECO:0007669"/>
    <property type="project" value="InterPro"/>
</dbReference>
<proteinExistence type="predicted"/>
<gene>
    <name evidence="2" type="ORF">CR513_16815</name>
</gene>
<evidence type="ECO:0000313" key="3">
    <source>
        <dbReference type="Proteomes" id="UP000257109"/>
    </source>
</evidence>
<evidence type="ECO:0000313" key="2">
    <source>
        <dbReference type="EMBL" id="RDY00058.1"/>
    </source>
</evidence>
<dbReference type="GO" id="GO:0070042">
    <property type="term" value="F:rRNA (uridine-N3-)-methyltransferase activity"/>
    <property type="evidence" value="ECO:0007669"/>
    <property type="project" value="InterPro"/>
</dbReference>
<feature type="domain" description="25S rRNA (uridine-N(3))-methyltransferase BMT5-like" evidence="1">
    <location>
        <begin position="1"/>
        <end position="43"/>
    </location>
</feature>
<dbReference type="InterPro" id="IPR019446">
    <property type="entry name" value="BMT5-like"/>
</dbReference>
<keyword evidence="3" id="KW-1185">Reference proteome</keyword>
<name>A0A371HB77_MUCPR</name>
<evidence type="ECO:0000259" key="1">
    <source>
        <dbReference type="Pfam" id="PF10354"/>
    </source>
</evidence>
<dbReference type="Proteomes" id="UP000257109">
    <property type="component" value="Unassembled WGS sequence"/>
</dbReference>
<dbReference type="EMBL" id="QJKJ01003079">
    <property type="protein sequence ID" value="RDY00058.1"/>
    <property type="molecule type" value="Genomic_DNA"/>
</dbReference>
<comment type="caution">
    <text evidence="2">The sequence shown here is derived from an EMBL/GenBank/DDBJ whole genome shotgun (WGS) entry which is preliminary data.</text>
</comment>
<sequence length="51" mass="5615">MVATSLYSKVSLKGKYARASTTLAKLDHFGCNIVHEVDAHKHAPNSPNQMF</sequence>
<reference evidence="2" key="1">
    <citation type="submission" date="2018-05" db="EMBL/GenBank/DDBJ databases">
        <title>Draft genome of Mucuna pruriens seed.</title>
        <authorList>
            <person name="Nnadi N.E."/>
            <person name="Vos R."/>
            <person name="Hasami M.H."/>
            <person name="Devisetty U.K."/>
            <person name="Aguiy J.C."/>
        </authorList>
    </citation>
    <scope>NUCLEOTIDE SEQUENCE [LARGE SCALE GENOMIC DNA]</scope>
    <source>
        <strain evidence="2">JCA_2017</strain>
    </source>
</reference>
<dbReference type="Pfam" id="PF10354">
    <property type="entry name" value="BMT5-like"/>
    <property type="match status" value="1"/>
</dbReference>
<protein>
    <recommendedName>
        <fullName evidence="1">25S rRNA (uridine-N(3))-methyltransferase BMT5-like domain-containing protein</fullName>
    </recommendedName>
</protein>
<accession>A0A371HB77</accession>
<feature type="non-terminal residue" evidence="2">
    <location>
        <position position="51"/>
    </location>
</feature>